<accession>A0A1S8CXJ9</accession>
<comment type="caution">
    <text evidence="3">The sequence shown here is derived from an EMBL/GenBank/DDBJ whole genome shotgun (WGS) entry which is preliminary data.</text>
</comment>
<dbReference type="AlphaFoldDB" id="A0A1S8CXJ9"/>
<dbReference type="STRING" id="1907941.BKE30_03560"/>
<reference evidence="3 4" key="1">
    <citation type="submission" date="2016-10" db="EMBL/GenBank/DDBJ databases">
        <title>Draft Genome sequence of Alkanindiges sp. strain H1.</title>
        <authorList>
            <person name="Subhash Y."/>
            <person name="Lee S."/>
        </authorList>
    </citation>
    <scope>NUCLEOTIDE SEQUENCE [LARGE SCALE GENOMIC DNA]</scope>
    <source>
        <strain evidence="3 4">H1</strain>
    </source>
</reference>
<dbReference type="InterPro" id="IPR005184">
    <property type="entry name" value="DUF306_Meta_HslJ"/>
</dbReference>
<protein>
    <recommendedName>
        <fullName evidence="2">DUF306 domain-containing protein</fullName>
    </recommendedName>
</protein>
<dbReference type="InterPro" id="IPR053147">
    <property type="entry name" value="Hsp_HslJ-like"/>
</dbReference>
<keyword evidence="4" id="KW-1185">Reference proteome</keyword>
<feature type="chain" id="PRO_5012142348" description="DUF306 domain-containing protein" evidence="1">
    <location>
        <begin position="38"/>
        <end position="174"/>
    </location>
</feature>
<evidence type="ECO:0000256" key="1">
    <source>
        <dbReference type="SAM" id="SignalP"/>
    </source>
</evidence>
<sequence>MALQFFSMFLHPSRALYLTLTCAVLGVAACSSTPALNQAGELQLEANVATSNSLKILTGSRWEQVQPMDGSTDGINPEMRPALQLDENTGRFSGNDGCNRVMGSYQADMTSLKFGQMASTKMACIPGNDSVSRNFADALSRTTAYRLESNYLILLDAAGDKLLTLRKAGSSAPK</sequence>
<dbReference type="PANTHER" id="PTHR35535">
    <property type="entry name" value="HEAT SHOCK PROTEIN HSLJ"/>
    <property type="match status" value="1"/>
</dbReference>
<dbReference type="InterPro" id="IPR038670">
    <property type="entry name" value="HslJ-like_sf"/>
</dbReference>
<dbReference type="EMBL" id="MLCN01000008">
    <property type="protein sequence ID" value="ONG41529.1"/>
    <property type="molecule type" value="Genomic_DNA"/>
</dbReference>
<evidence type="ECO:0000313" key="4">
    <source>
        <dbReference type="Proteomes" id="UP000192132"/>
    </source>
</evidence>
<keyword evidence="1" id="KW-0732">Signal</keyword>
<dbReference type="Pfam" id="PF03724">
    <property type="entry name" value="META"/>
    <property type="match status" value="1"/>
</dbReference>
<dbReference type="Gene3D" id="2.40.128.270">
    <property type="match status" value="1"/>
</dbReference>
<feature type="domain" description="DUF306" evidence="2">
    <location>
        <begin position="57"/>
        <end position="165"/>
    </location>
</feature>
<dbReference type="Proteomes" id="UP000192132">
    <property type="component" value="Unassembled WGS sequence"/>
</dbReference>
<proteinExistence type="predicted"/>
<evidence type="ECO:0000259" key="2">
    <source>
        <dbReference type="Pfam" id="PF03724"/>
    </source>
</evidence>
<organism evidence="3 4">
    <name type="scientific">Alkanindiges hydrocarboniclasticus</name>
    <dbReference type="NCBI Taxonomy" id="1907941"/>
    <lineage>
        <taxon>Bacteria</taxon>
        <taxon>Pseudomonadati</taxon>
        <taxon>Pseudomonadota</taxon>
        <taxon>Gammaproteobacteria</taxon>
        <taxon>Moraxellales</taxon>
        <taxon>Moraxellaceae</taxon>
        <taxon>Alkanindiges</taxon>
    </lineage>
</organism>
<gene>
    <name evidence="3" type="ORF">BKE30_03560</name>
</gene>
<dbReference type="PANTHER" id="PTHR35535:SF1">
    <property type="entry name" value="HEAT SHOCK PROTEIN HSLJ"/>
    <property type="match status" value="1"/>
</dbReference>
<name>A0A1S8CXJ9_9GAMM</name>
<evidence type="ECO:0000313" key="3">
    <source>
        <dbReference type="EMBL" id="ONG41529.1"/>
    </source>
</evidence>
<feature type="signal peptide" evidence="1">
    <location>
        <begin position="1"/>
        <end position="37"/>
    </location>
</feature>